<dbReference type="InterPro" id="IPR036291">
    <property type="entry name" value="NAD(P)-bd_dom_sf"/>
</dbReference>
<proteinExistence type="predicted"/>
<comment type="caution">
    <text evidence="2">The sequence shown here is derived from an EMBL/GenBank/DDBJ whole genome shotgun (WGS) entry which is preliminary data.</text>
</comment>
<dbReference type="GO" id="GO:0005737">
    <property type="term" value="C:cytoplasm"/>
    <property type="evidence" value="ECO:0007669"/>
    <property type="project" value="TreeGrafter"/>
</dbReference>
<reference evidence="2 3" key="1">
    <citation type="submission" date="2019-11" db="EMBL/GenBank/DDBJ databases">
        <authorList>
            <person name="Cao P."/>
        </authorList>
    </citation>
    <scope>NUCLEOTIDE SEQUENCE [LARGE SCALE GENOMIC DNA]</scope>
    <source>
        <strain evidence="2 3">NEAU-AAG5</strain>
    </source>
</reference>
<accession>A0A7K1L564</accession>
<dbReference type="PANTHER" id="PTHR48079">
    <property type="entry name" value="PROTEIN YEEZ"/>
    <property type="match status" value="1"/>
</dbReference>
<protein>
    <submittedName>
        <fullName evidence="2">NAD-dependent epimerase/dehydratase family protein</fullName>
    </submittedName>
</protein>
<keyword evidence="3" id="KW-1185">Reference proteome</keyword>
<dbReference type="RefSeq" id="WP_156218574.1">
    <property type="nucleotide sequence ID" value="NZ_WOFH01000008.1"/>
</dbReference>
<dbReference type="GO" id="GO:0004029">
    <property type="term" value="F:aldehyde dehydrogenase (NAD+) activity"/>
    <property type="evidence" value="ECO:0007669"/>
    <property type="project" value="TreeGrafter"/>
</dbReference>
<evidence type="ECO:0000259" key="1">
    <source>
        <dbReference type="Pfam" id="PF01370"/>
    </source>
</evidence>
<feature type="domain" description="NAD-dependent epimerase/dehydratase" evidence="1">
    <location>
        <begin position="3"/>
        <end position="208"/>
    </location>
</feature>
<dbReference type="AlphaFoldDB" id="A0A7K1L564"/>
<dbReference type="Gene3D" id="3.40.50.720">
    <property type="entry name" value="NAD(P)-binding Rossmann-like Domain"/>
    <property type="match status" value="1"/>
</dbReference>
<dbReference type="Proteomes" id="UP000432015">
    <property type="component" value="Unassembled WGS sequence"/>
</dbReference>
<dbReference type="SUPFAM" id="SSF51735">
    <property type="entry name" value="NAD(P)-binding Rossmann-fold domains"/>
    <property type="match status" value="1"/>
</dbReference>
<dbReference type="Pfam" id="PF01370">
    <property type="entry name" value="Epimerase"/>
    <property type="match status" value="1"/>
</dbReference>
<dbReference type="PANTHER" id="PTHR48079:SF6">
    <property type="entry name" value="NAD(P)-BINDING DOMAIN-CONTAINING PROTEIN-RELATED"/>
    <property type="match status" value="1"/>
</dbReference>
<dbReference type="EMBL" id="WOFH01000008">
    <property type="protein sequence ID" value="MUN39395.1"/>
    <property type="molecule type" value="Genomic_DNA"/>
</dbReference>
<organism evidence="2 3">
    <name type="scientific">Actinomadura litoris</name>
    <dbReference type="NCBI Taxonomy" id="2678616"/>
    <lineage>
        <taxon>Bacteria</taxon>
        <taxon>Bacillati</taxon>
        <taxon>Actinomycetota</taxon>
        <taxon>Actinomycetes</taxon>
        <taxon>Streptosporangiales</taxon>
        <taxon>Thermomonosporaceae</taxon>
        <taxon>Actinomadura</taxon>
    </lineage>
</organism>
<sequence>MKVFVTGGSGYIGRSVLRVLQERGDEVTALARSDKSATVISELGATPVRGELTEVDLLRDSAAAADGVIHLALTGDERSGEIDQIASDALSEGAGRNPYVHTGGAWTWGNTAGEVDEDAPYDPPLITAWRVAGEERVLATRKQGRHPVVISPGLVYGRQGGLPGFFAWQGSEKGAVPYLGDGGTHWSLVHVDDIAELYVLALKAPAGGRYLGTVGQNPTTKEFAEALSQAVGIPGKTVSVSVAELSQSLGMVADALALDQRFNTTRARDELGWQPKHLDVLDDLARGV</sequence>
<name>A0A7K1L564_9ACTN</name>
<dbReference type="InterPro" id="IPR001509">
    <property type="entry name" value="Epimerase_deHydtase"/>
</dbReference>
<evidence type="ECO:0000313" key="3">
    <source>
        <dbReference type="Proteomes" id="UP000432015"/>
    </source>
</evidence>
<evidence type="ECO:0000313" key="2">
    <source>
        <dbReference type="EMBL" id="MUN39395.1"/>
    </source>
</evidence>
<gene>
    <name evidence="2" type="ORF">GNZ18_22725</name>
</gene>
<dbReference type="InterPro" id="IPR051783">
    <property type="entry name" value="NAD(P)-dependent_oxidoreduct"/>
</dbReference>